<dbReference type="EMBL" id="PXOA01000304">
    <property type="protein sequence ID" value="RFU77109.1"/>
    <property type="molecule type" value="Genomic_DNA"/>
</dbReference>
<evidence type="ECO:0000313" key="1">
    <source>
        <dbReference type="EMBL" id="RFU77109.1"/>
    </source>
</evidence>
<sequence>MAMQNRNEDGEIFAVQDAATIAPSSVPCTLPSAFSSQRVHEFWREAVQNEGCQKVAPVRLVRWADGGISGGAPGRECGIEYSPPAVPTERCRGTQYLDLAF</sequence>
<comment type="caution">
    <text evidence="1">The sequence shown here is derived from an EMBL/GenBank/DDBJ whole genome shotgun (WGS) entry which is preliminary data.</text>
</comment>
<gene>
    <name evidence="1" type="ORF">TARUN_5090</name>
</gene>
<accession>A0A395NMB4</accession>
<proteinExistence type="predicted"/>
<evidence type="ECO:0000313" key="2">
    <source>
        <dbReference type="Proteomes" id="UP000266272"/>
    </source>
</evidence>
<reference evidence="1 2" key="1">
    <citation type="journal article" date="2018" name="PLoS Pathog.">
        <title>Evolution of structural diversity of trichothecenes, a family of toxins produced by plant pathogenic and entomopathogenic fungi.</title>
        <authorList>
            <person name="Proctor R.H."/>
            <person name="McCormick S.P."/>
            <person name="Kim H.S."/>
            <person name="Cardoza R.E."/>
            <person name="Stanley A.M."/>
            <person name="Lindo L."/>
            <person name="Kelly A."/>
            <person name="Brown D.W."/>
            <person name="Lee T."/>
            <person name="Vaughan M.M."/>
            <person name="Alexander N.J."/>
            <person name="Busman M."/>
            <person name="Gutierrez S."/>
        </authorList>
    </citation>
    <scope>NUCLEOTIDE SEQUENCE [LARGE SCALE GENOMIC DNA]</scope>
    <source>
        <strain evidence="1 2">IBT 40837</strain>
    </source>
</reference>
<name>A0A395NMB4_TRIAR</name>
<protein>
    <submittedName>
        <fullName evidence="1">Uncharacterized protein</fullName>
    </submittedName>
</protein>
<organism evidence="1 2">
    <name type="scientific">Trichoderma arundinaceum</name>
    <dbReference type="NCBI Taxonomy" id="490622"/>
    <lineage>
        <taxon>Eukaryota</taxon>
        <taxon>Fungi</taxon>
        <taxon>Dikarya</taxon>
        <taxon>Ascomycota</taxon>
        <taxon>Pezizomycotina</taxon>
        <taxon>Sordariomycetes</taxon>
        <taxon>Hypocreomycetidae</taxon>
        <taxon>Hypocreales</taxon>
        <taxon>Hypocreaceae</taxon>
        <taxon>Trichoderma</taxon>
    </lineage>
</organism>
<dbReference type="Proteomes" id="UP000266272">
    <property type="component" value="Unassembled WGS sequence"/>
</dbReference>
<keyword evidence="2" id="KW-1185">Reference proteome</keyword>
<dbReference type="AlphaFoldDB" id="A0A395NMB4"/>